<evidence type="ECO:0000256" key="1">
    <source>
        <dbReference type="SAM" id="MobiDB-lite"/>
    </source>
</evidence>
<geneLocation type="plasmid" evidence="2">
    <name>pM7012</name>
</geneLocation>
<sequence length="298" mass="31323">MTNERTTPAGAEMQKLTVARPDESATPAAPKAAENTREAAAAPSAQLIGWWDATQSSGFRWKDGIVRSDFPNDTPIYAVASVAATPRHDHTCHDGDDCVACDAEQSAAAAGEQATLIAKAREHAFHEAASVDAKVIAMLMAAGKVSREDVDAALAKVAALQAGPDTQTAPKAGERVMYIFLMPGDVQLATDEVFSGDISGWVRSSPAFVGHKYMDGMSLIRRAVATLPDVSPPAAVILPPMPDPAELLEIARATGLRSFLHGVNASDAREILENYLIAVDGRRSTLPSGSPQAPGLSE</sequence>
<dbReference type="RefSeq" id="WP_023842413.1">
    <property type="nucleotide sequence ID" value="NC_022995.1"/>
</dbReference>
<accession>V5YMR4</accession>
<dbReference type="EMBL" id="AB853026">
    <property type="protein sequence ID" value="BAO18870.1"/>
    <property type="molecule type" value="Genomic_DNA"/>
</dbReference>
<proteinExistence type="predicted"/>
<reference evidence="2" key="1">
    <citation type="journal article" date="2014" name="Microbiology">
        <title>A 2,4-dichlorophenoxyacetic acid degradation plasmid pM7012 discloses distribution of an unclassified megaplasmid group across bacterial species.</title>
        <authorList>
            <person name="Sakai Y."/>
            <person name="Ogawa N."/>
            <person name="Shimomura Y."/>
            <person name="Fujii T."/>
        </authorList>
    </citation>
    <scope>NUCLEOTIDE SEQUENCE</scope>
    <source>
        <strain evidence="2">M701</strain>
    </source>
</reference>
<reference evidence="2" key="2">
    <citation type="submission" date="2024-06" db="EMBL/GenBank/DDBJ databases">
        <authorList>
            <person name="Sakai Y."/>
            <person name="Fujii T."/>
        </authorList>
    </citation>
    <scope>NUCLEOTIDE SEQUENCE</scope>
    <source>
        <strain evidence="2">M701</strain>
        <plasmid evidence="2">pM7012</plasmid>
    </source>
</reference>
<feature type="region of interest" description="Disordered" evidence="1">
    <location>
        <begin position="1"/>
        <end position="40"/>
    </location>
</feature>
<feature type="compositionally biased region" description="Low complexity" evidence="1">
    <location>
        <begin position="28"/>
        <end position="40"/>
    </location>
</feature>
<name>V5YMR4_9BURK</name>
<dbReference type="AlphaFoldDB" id="V5YMR4"/>
<protein>
    <submittedName>
        <fullName evidence="2">Uncharacterized protein</fullName>
    </submittedName>
</protein>
<evidence type="ECO:0000313" key="2">
    <source>
        <dbReference type="EMBL" id="BAO18870.1"/>
    </source>
</evidence>
<keyword evidence="2" id="KW-0614">Plasmid</keyword>
<organism evidence="2">
    <name type="scientific">Burkholderia sp. M701</name>
    <dbReference type="NCBI Taxonomy" id="326454"/>
    <lineage>
        <taxon>Bacteria</taxon>
        <taxon>Pseudomonadati</taxon>
        <taxon>Pseudomonadota</taxon>
        <taxon>Betaproteobacteria</taxon>
        <taxon>Burkholderiales</taxon>
        <taxon>Burkholderiaceae</taxon>
        <taxon>Burkholderia</taxon>
    </lineage>
</organism>